<reference evidence="1" key="1">
    <citation type="journal article" date="2007" name="PLoS ONE">
        <title>The first genome sequence of an elite grapevine cultivar (Pinot noir Vitis vinifera L.): coping with a highly heterozygous genome.</title>
        <authorList>
            <person name="Velasco R."/>
            <person name="Zharkikh A."/>
            <person name="Troggio M."/>
            <person name="Cartwright D.A."/>
            <person name="Cestaro A."/>
            <person name="Pruss D."/>
            <person name="Pindo M."/>
            <person name="FitzGerald L.M."/>
            <person name="Vezzulli S."/>
            <person name="Reid J."/>
            <person name="Malacarne G."/>
            <person name="Iliev D."/>
            <person name="Coppola G."/>
            <person name="Wardell B."/>
            <person name="Micheletti D."/>
            <person name="Macalma T."/>
            <person name="Facci M."/>
            <person name="Mitchell J.T."/>
            <person name="Perazzolli M."/>
            <person name="Eldredge G."/>
            <person name="Gatto P."/>
            <person name="Oyzerski R."/>
            <person name="Moretto M."/>
            <person name="Gutin N."/>
            <person name="Stefanini M."/>
            <person name="Chen Y."/>
            <person name="Segala C."/>
            <person name="Davenport C."/>
            <person name="Dematte L."/>
            <person name="Mraz A."/>
            <person name="Battilana J."/>
            <person name="Stormo K."/>
            <person name="Costa F."/>
            <person name="Tao Q."/>
            <person name="Si-Ammour A."/>
            <person name="Harkins T."/>
            <person name="Lackey A."/>
            <person name="Perbost C."/>
            <person name="Taillon B."/>
            <person name="Stella A."/>
            <person name="Solovyev V."/>
            <person name="Fawcett J.A."/>
            <person name="Sterck L."/>
            <person name="Vandepoele K."/>
            <person name="Grando S.M."/>
            <person name="Toppo S."/>
            <person name="Moser C."/>
            <person name="Lanchbury J."/>
            <person name="Bogden R."/>
            <person name="Skolnick M."/>
            <person name="Sgaramella V."/>
            <person name="Bhatnagar S.K."/>
            <person name="Fontana P."/>
            <person name="Gutin A."/>
            <person name="Van de Peer Y."/>
            <person name="Salamini F."/>
            <person name="Viola R."/>
        </authorList>
    </citation>
    <scope>NUCLEOTIDE SEQUENCE</scope>
</reference>
<accession>A5AML8</accession>
<gene>
    <name evidence="1" type="ORF">VITISV_000148</name>
</gene>
<protein>
    <submittedName>
        <fullName evidence="1">Uncharacterized protein</fullName>
    </submittedName>
</protein>
<sequence length="61" mass="6684">MGSTYMRGLLEDFLKDAARVLFEIFESCVIDALKGHTTEGAVVVGNVAVAEDHRVWLSDEA</sequence>
<proteinExistence type="predicted"/>
<evidence type="ECO:0000313" key="1">
    <source>
        <dbReference type="EMBL" id="CAN73565.1"/>
    </source>
</evidence>
<dbReference type="EMBL" id="AM430248">
    <property type="protein sequence ID" value="CAN73565.1"/>
    <property type="molecule type" value="Genomic_DNA"/>
</dbReference>
<organism evidence="1">
    <name type="scientific">Vitis vinifera</name>
    <name type="common">Grape</name>
    <dbReference type="NCBI Taxonomy" id="29760"/>
    <lineage>
        <taxon>Eukaryota</taxon>
        <taxon>Viridiplantae</taxon>
        <taxon>Streptophyta</taxon>
        <taxon>Embryophyta</taxon>
        <taxon>Tracheophyta</taxon>
        <taxon>Spermatophyta</taxon>
        <taxon>Magnoliopsida</taxon>
        <taxon>eudicotyledons</taxon>
        <taxon>Gunneridae</taxon>
        <taxon>Pentapetalae</taxon>
        <taxon>rosids</taxon>
        <taxon>Vitales</taxon>
        <taxon>Vitaceae</taxon>
        <taxon>Viteae</taxon>
        <taxon>Vitis</taxon>
    </lineage>
</organism>
<dbReference type="AlphaFoldDB" id="A5AML8"/>
<name>A5AML8_VITVI</name>